<dbReference type="EMBL" id="JAOCFT010000001">
    <property type="protein sequence ID" value="MDH1899475.1"/>
    <property type="molecule type" value="Genomic_DNA"/>
</dbReference>
<evidence type="ECO:0000313" key="2">
    <source>
        <dbReference type="EMBL" id="MDH1899475.1"/>
    </source>
</evidence>
<evidence type="ECO:0000313" key="3">
    <source>
        <dbReference type="Proteomes" id="UP001160758"/>
    </source>
</evidence>
<evidence type="ECO:0000256" key="1">
    <source>
        <dbReference type="SAM" id="MobiDB-lite"/>
    </source>
</evidence>
<dbReference type="AlphaFoldDB" id="A0AA42VE25"/>
<comment type="caution">
    <text evidence="2">The sequence shown here is derived from an EMBL/GenBank/DDBJ whole genome shotgun (WGS) entry which is preliminary data.</text>
</comment>
<dbReference type="Proteomes" id="UP001160758">
    <property type="component" value="Unassembled WGS sequence"/>
</dbReference>
<feature type="region of interest" description="Disordered" evidence="1">
    <location>
        <begin position="1"/>
        <end position="21"/>
    </location>
</feature>
<gene>
    <name evidence="2" type="ORF">N5I07_18295</name>
</gene>
<accession>A0AA42VE25</accession>
<organism evidence="2 3">
    <name type="scientific">Aeromonas caviae</name>
    <name type="common">Aeromonas punctata</name>
    <dbReference type="NCBI Taxonomy" id="648"/>
    <lineage>
        <taxon>Bacteria</taxon>
        <taxon>Pseudomonadati</taxon>
        <taxon>Pseudomonadota</taxon>
        <taxon>Gammaproteobacteria</taxon>
        <taxon>Aeromonadales</taxon>
        <taxon>Aeromonadaceae</taxon>
        <taxon>Aeromonas</taxon>
    </lineage>
</organism>
<protein>
    <submittedName>
        <fullName evidence="2">Uncharacterized protein</fullName>
    </submittedName>
</protein>
<proteinExistence type="predicted"/>
<sequence>MGGGFQKQKHLKNSPDFKKPMCDKKWQHDSLPAGPFPGQMRALVSLPEARSGDRSLSATFPQQSPAQFVTIGRTFFIQ</sequence>
<name>A0AA42VE25_AERCA</name>
<dbReference type="RefSeq" id="WP_275873641.1">
    <property type="nucleotide sequence ID" value="NZ_JAOCFT010000001.1"/>
</dbReference>
<reference evidence="2" key="1">
    <citation type="submission" date="2022-09" db="EMBL/GenBank/DDBJ databases">
        <title>Intensive care unit water sources are persistently colonized with multi-drug resistant bacteria and are the site of extensive horizontal gene transfer of antibiotic resistance genes.</title>
        <authorList>
            <person name="Diorio-Toth L."/>
        </authorList>
    </citation>
    <scope>NUCLEOTIDE SEQUENCE</scope>
    <source>
        <strain evidence="2">GD03796</strain>
    </source>
</reference>